<dbReference type="VEuPathDB" id="MicrosporidiaDB:NCER_100282"/>
<proteinExistence type="predicted"/>
<dbReference type="OrthoDB" id="2190184at2759"/>
<protein>
    <submittedName>
        <fullName evidence="1">Uncharacterized protein</fullName>
    </submittedName>
</protein>
<evidence type="ECO:0000313" key="2">
    <source>
        <dbReference type="Proteomes" id="UP000034350"/>
    </source>
</evidence>
<comment type="caution">
    <text evidence="1">The sequence shown here is derived from an EMBL/GenBank/DDBJ whole genome shotgun (WGS) entry which is preliminary data.</text>
</comment>
<gene>
    <name evidence="1" type="ORF">AAJ76_500015144</name>
</gene>
<keyword evidence="2" id="KW-1185">Reference proteome</keyword>
<accession>A0A0F9YUU1</accession>
<reference evidence="1 2" key="1">
    <citation type="journal article" date="2015" name="Environ. Microbiol.">
        <title>Genome analyses suggest the presence of polyploidy and recent human-driven expansions in eight global populations of the honeybee pathogen Nosema ceranae.</title>
        <authorList>
            <person name="Pelin A."/>
            <person name="Selman M."/>
            <person name="Aris-Brosou S."/>
            <person name="Farinelli L."/>
            <person name="Corradi N."/>
        </authorList>
    </citation>
    <scope>NUCLEOTIDE SEQUENCE [LARGE SCALE GENOMIC DNA]</scope>
    <source>
        <strain evidence="1 2">PA08 1199</strain>
    </source>
</reference>
<dbReference type="VEuPathDB" id="MicrosporidiaDB:G9O61_00g003370"/>
<dbReference type="VEuPathDB" id="MicrosporidiaDB:AAJ76_500015144"/>
<dbReference type="EMBL" id="JPQZ01000005">
    <property type="protein sequence ID" value="KKO76207.1"/>
    <property type="molecule type" value="Genomic_DNA"/>
</dbReference>
<dbReference type="Proteomes" id="UP000034350">
    <property type="component" value="Unassembled WGS sequence"/>
</dbReference>
<dbReference type="RefSeq" id="XP_024331949.1">
    <property type="nucleotide sequence ID" value="XM_024475836.1"/>
</dbReference>
<evidence type="ECO:0000313" key="1">
    <source>
        <dbReference type="EMBL" id="KKO76207.1"/>
    </source>
</evidence>
<dbReference type="AlphaFoldDB" id="A0A0F9YUU1"/>
<dbReference type="GeneID" id="36320783"/>
<organism evidence="1 2">
    <name type="scientific">Vairimorpha ceranae</name>
    <dbReference type="NCBI Taxonomy" id="40302"/>
    <lineage>
        <taxon>Eukaryota</taxon>
        <taxon>Fungi</taxon>
        <taxon>Fungi incertae sedis</taxon>
        <taxon>Microsporidia</taxon>
        <taxon>Nosematidae</taxon>
        <taxon>Vairimorpha</taxon>
    </lineage>
</organism>
<sequence length="316" mass="37244">MEIYKEARKIDNCFLHSFVLFENKIAIYFLSFYIKDNTCYIDKLDSTGYSNSCKSKDFILTILSEYCNQCKLIYCFGISKRFYVFNSDIKKVLKDLESYWNDIFSILNSRNIIYVLKSNSKNYLKDIFTSSYEIVRFEDEPISKILNKVGDIDLDKLFTILCCRADFIKGCIIFSMNRENNNNLQIEFNNETKEDFKDTDNLFKHTKYAEIGVNKIKKNTNNNKTILYCNNNETIRRCSEQNLAHVDKENVNTKLTDNLQELLRKLSFKTPKHIENSSKALVKILNLEPFALKEFDRSKKSVESSFFTVLKVKRKK</sequence>
<name>A0A0F9YUU1_9MICR</name>